<evidence type="ECO:0000256" key="2">
    <source>
        <dbReference type="ARBA" id="ARBA00023015"/>
    </source>
</evidence>
<accession>A0ABM8EC34</accession>
<dbReference type="EMBL" id="AP027142">
    <property type="protein sequence ID" value="BDV35571.1"/>
    <property type="molecule type" value="Genomic_DNA"/>
</dbReference>
<dbReference type="InterPro" id="IPR036388">
    <property type="entry name" value="WH-like_DNA-bd_sf"/>
</dbReference>
<evidence type="ECO:0000259" key="5">
    <source>
        <dbReference type="Pfam" id="PF04542"/>
    </source>
</evidence>
<dbReference type="GO" id="GO:0000428">
    <property type="term" value="C:DNA-directed RNA polymerase complex"/>
    <property type="evidence" value="ECO:0007669"/>
    <property type="project" value="UniProtKB-KW"/>
</dbReference>
<dbReference type="InterPro" id="IPR013249">
    <property type="entry name" value="RNA_pol_sigma70_r4_t2"/>
</dbReference>
<dbReference type="Proteomes" id="UP001317629">
    <property type="component" value="Chromosome"/>
</dbReference>
<evidence type="ECO:0000313" key="8">
    <source>
        <dbReference type="Proteomes" id="UP001317629"/>
    </source>
</evidence>
<keyword evidence="2" id="KW-0805">Transcription regulation</keyword>
<dbReference type="PANTHER" id="PTHR43133">
    <property type="entry name" value="RNA POLYMERASE ECF-TYPE SIGMA FACTO"/>
    <property type="match status" value="1"/>
</dbReference>
<feature type="domain" description="RNA polymerase sigma-70 region 2" evidence="5">
    <location>
        <begin position="29"/>
        <end position="89"/>
    </location>
</feature>
<protein>
    <submittedName>
        <fullName evidence="7">DNA-directed RNA polymerase sigma-70 factor</fullName>
    </submittedName>
</protein>
<proteinExistence type="inferred from homology"/>
<gene>
    <name evidence="7" type="ORF">SS37A_31000</name>
</gene>
<dbReference type="InterPro" id="IPR013324">
    <property type="entry name" value="RNA_pol_sigma_r3/r4-like"/>
</dbReference>
<evidence type="ECO:0000256" key="3">
    <source>
        <dbReference type="ARBA" id="ARBA00023082"/>
    </source>
</evidence>
<evidence type="ECO:0000256" key="4">
    <source>
        <dbReference type="ARBA" id="ARBA00023163"/>
    </source>
</evidence>
<dbReference type="PANTHER" id="PTHR43133:SF63">
    <property type="entry name" value="RNA POLYMERASE SIGMA FACTOR FECI-RELATED"/>
    <property type="match status" value="1"/>
</dbReference>
<sequence length="183" mass="20871">MFSTVSSSGEQSRAPVGEAYSLREVFLSSQGDLLRYLTRKVGSTDAPDLLQETFVRVVRLEKPERINDPPAFLKTIATNLARDFVRRRRTEAGYIQFGDYLVEAPSADAPADERLDYERKSRLLDVAVSSLPPRCREVFKLHIYEDVPLHEIARKLEISDRMVRKHLSLAFRTCRAALKSSLE</sequence>
<name>A0ABM8EC34_9HYPH</name>
<feature type="domain" description="RNA polymerase sigma factor 70 region 4 type 2" evidence="6">
    <location>
        <begin position="122"/>
        <end position="174"/>
    </location>
</feature>
<dbReference type="InterPro" id="IPR013325">
    <property type="entry name" value="RNA_pol_sigma_r2"/>
</dbReference>
<keyword evidence="3" id="KW-0731">Sigma factor</keyword>
<evidence type="ECO:0000256" key="1">
    <source>
        <dbReference type="ARBA" id="ARBA00010641"/>
    </source>
</evidence>
<evidence type="ECO:0000313" key="7">
    <source>
        <dbReference type="EMBL" id="BDV35571.1"/>
    </source>
</evidence>
<dbReference type="Gene3D" id="1.10.10.10">
    <property type="entry name" value="Winged helix-like DNA-binding domain superfamily/Winged helix DNA-binding domain"/>
    <property type="match status" value="1"/>
</dbReference>
<organism evidence="7 8">
    <name type="scientific">Methylocystis iwaonis</name>
    <dbReference type="NCBI Taxonomy" id="2885079"/>
    <lineage>
        <taxon>Bacteria</taxon>
        <taxon>Pseudomonadati</taxon>
        <taxon>Pseudomonadota</taxon>
        <taxon>Alphaproteobacteria</taxon>
        <taxon>Hyphomicrobiales</taxon>
        <taxon>Methylocystaceae</taxon>
        <taxon>Methylocystis</taxon>
    </lineage>
</organism>
<comment type="similarity">
    <text evidence="1">Belongs to the sigma-70 factor family. ECF subfamily.</text>
</comment>
<dbReference type="InterPro" id="IPR007627">
    <property type="entry name" value="RNA_pol_sigma70_r2"/>
</dbReference>
<dbReference type="Pfam" id="PF04542">
    <property type="entry name" value="Sigma70_r2"/>
    <property type="match status" value="1"/>
</dbReference>
<keyword evidence="8" id="KW-1185">Reference proteome</keyword>
<dbReference type="SUPFAM" id="SSF88659">
    <property type="entry name" value="Sigma3 and sigma4 domains of RNA polymerase sigma factors"/>
    <property type="match status" value="1"/>
</dbReference>
<dbReference type="RefSeq" id="WP_281929023.1">
    <property type="nucleotide sequence ID" value="NZ_AP027142.1"/>
</dbReference>
<reference evidence="7 8" key="1">
    <citation type="journal article" date="2023" name="Int. J. Syst. Evol. Microbiol.">
        <title>Methylocystis iwaonis sp. nov., a type II methane-oxidizing bacterium from surface soil of a rice paddy field in Japan, and emended description of the genus Methylocystis (ex Whittenbury et al. 1970) Bowman et al. 1993.</title>
        <authorList>
            <person name="Kaise H."/>
            <person name="Sawadogo J.B."/>
            <person name="Alam M.S."/>
            <person name="Ueno C."/>
            <person name="Dianou D."/>
            <person name="Shinjo R."/>
            <person name="Asakawa S."/>
        </authorList>
    </citation>
    <scope>NUCLEOTIDE SEQUENCE [LARGE SCALE GENOMIC DNA]</scope>
    <source>
        <strain evidence="7 8">SS37A-Re</strain>
    </source>
</reference>
<keyword evidence="7" id="KW-0240">DNA-directed RNA polymerase</keyword>
<dbReference type="Gene3D" id="1.10.1740.10">
    <property type="match status" value="1"/>
</dbReference>
<dbReference type="InterPro" id="IPR014284">
    <property type="entry name" value="RNA_pol_sigma-70_dom"/>
</dbReference>
<dbReference type="NCBIfam" id="TIGR02937">
    <property type="entry name" value="sigma70-ECF"/>
    <property type="match status" value="1"/>
</dbReference>
<dbReference type="InterPro" id="IPR039425">
    <property type="entry name" value="RNA_pol_sigma-70-like"/>
</dbReference>
<keyword evidence="4" id="KW-0804">Transcription</keyword>
<dbReference type="Pfam" id="PF08281">
    <property type="entry name" value="Sigma70_r4_2"/>
    <property type="match status" value="1"/>
</dbReference>
<evidence type="ECO:0000259" key="6">
    <source>
        <dbReference type="Pfam" id="PF08281"/>
    </source>
</evidence>
<dbReference type="SUPFAM" id="SSF88946">
    <property type="entry name" value="Sigma2 domain of RNA polymerase sigma factors"/>
    <property type="match status" value="1"/>
</dbReference>